<feature type="domain" description="Pus10 N-terminal eukaryotes" evidence="9">
    <location>
        <begin position="170"/>
        <end position="295"/>
    </location>
</feature>
<dbReference type="InterPro" id="IPR020103">
    <property type="entry name" value="PsdUridine_synth_cat_dom_sf"/>
</dbReference>
<dbReference type="InterPro" id="IPR039894">
    <property type="entry name" value="Pus10-like"/>
</dbReference>
<dbReference type="InterPro" id="IPR048742">
    <property type="entry name" value="Pus10_N_euk"/>
</dbReference>
<dbReference type="Gene3D" id="3.30.70.2510">
    <property type="match status" value="1"/>
</dbReference>
<dbReference type="NCBIfam" id="TIGR01213">
    <property type="entry name" value="pseudo_Pus10arc"/>
    <property type="match status" value="1"/>
</dbReference>
<keyword evidence="4" id="KW-0413">Isomerase</keyword>
<dbReference type="PANTHER" id="PTHR21568">
    <property type="entry name" value="TRNA PSEUDOURIDINE SYNTHASE PUS10"/>
    <property type="match status" value="1"/>
</dbReference>
<dbReference type="EMBL" id="JARYMX010000007">
    <property type="protein sequence ID" value="KAJ9542097.1"/>
    <property type="molecule type" value="Genomic_DNA"/>
</dbReference>
<dbReference type="FunFam" id="3.30.70.2510:FF:000001">
    <property type="entry name" value="tRNA pseudouridine synthase Pus10"/>
    <property type="match status" value="1"/>
</dbReference>
<reference evidence="11" key="1">
    <citation type="submission" date="2023-03" db="EMBL/GenBank/DDBJ databases">
        <title>Chromosome-scale reference genome and RAD-based genetic map of yellow starthistle (Centaurea solstitialis) reveal putative structural variation and QTLs associated with invader traits.</title>
        <authorList>
            <person name="Reatini B."/>
            <person name="Cang F.A."/>
            <person name="Jiang Q."/>
            <person name="Mckibben M.T.W."/>
            <person name="Barker M.S."/>
            <person name="Rieseberg L.H."/>
            <person name="Dlugosch K.M."/>
        </authorList>
    </citation>
    <scope>NUCLEOTIDE SEQUENCE</scope>
    <source>
        <strain evidence="11">CAN-66</strain>
        <tissue evidence="11">Leaf</tissue>
    </source>
</reference>
<organism evidence="11 12">
    <name type="scientific">Centaurea solstitialis</name>
    <name type="common">yellow star-thistle</name>
    <dbReference type="NCBI Taxonomy" id="347529"/>
    <lineage>
        <taxon>Eukaryota</taxon>
        <taxon>Viridiplantae</taxon>
        <taxon>Streptophyta</taxon>
        <taxon>Embryophyta</taxon>
        <taxon>Tracheophyta</taxon>
        <taxon>Spermatophyta</taxon>
        <taxon>Magnoliopsida</taxon>
        <taxon>eudicotyledons</taxon>
        <taxon>Gunneridae</taxon>
        <taxon>Pentapetalae</taxon>
        <taxon>asterids</taxon>
        <taxon>campanulids</taxon>
        <taxon>Asterales</taxon>
        <taxon>Asteraceae</taxon>
        <taxon>Carduoideae</taxon>
        <taxon>Cardueae</taxon>
        <taxon>Centaureinae</taxon>
        <taxon>Centaurea</taxon>
    </lineage>
</organism>
<dbReference type="Pfam" id="PF21237">
    <property type="entry name" value="Pus10_N_euk"/>
    <property type="match status" value="1"/>
</dbReference>
<feature type="domain" description="Pus10-like C-terminal" evidence="10">
    <location>
        <begin position="365"/>
        <end position="597"/>
    </location>
</feature>
<proteinExistence type="inferred from homology"/>
<dbReference type="FunFam" id="3.30.70.3190:FF:000001">
    <property type="entry name" value="tRNA pseudouridine synthase Pus10"/>
    <property type="match status" value="1"/>
</dbReference>
<sequence length="604" mass="67809">MADDDSVTTPVVNDRDPAAVSGGDTVTEEMKLLGMAVKELHVHAVRDLMNQENFVHSQGHDKVNAKFLYIPVLKEEKGESRYCCLLTAFKNFYFTYGGMDHFHVLQVCVRCIFRLFNIQEGIYALVSPTTLHSIIGKETQVEAMATKSSEETEDVKILHSSQGSEKSSVCSVCLGALQFSYCDERDVLVEKDHAEGFAMTLAKGVKEQRHEISSFSLEVSLPTLITENEEVIVSFMKKKYASEVWFQEKFSSDHISVKDALKLSITHSLEILLGVKCGASDFRIRLTYEHLDAKSAENKVGQNQCNKRLKSGAEVSSSHISEGNGLVKCSNGTTQSGCVSDLNCQLRKVNQPCRMTLLCSRAPIYIGGRYLKFSRNVSQTRWIIDDERKGEASVEELIGGNILPICNGDGYKFHAAGREDIDVRMLGSGRPFLIEIQNSRHVPCETSIKEMEKKINSLESNLVRLKHLKALGIQGWSLMREGEAEKQKQYAALVWISRPIKEDDLQAVSSFKDLKVLQRTPVRVLHRRSPLEREKIIHWMKIEEIAGSSQYFLLHLCTQAGTYIKEFVHGDLGRTHPSIGSILGCRAEILQLDVTDVKMDILNE</sequence>
<dbReference type="EC" id="5.4.99.25" evidence="2"/>
<comment type="caution">
    <text evidence="11">The sequence shown here is derived from an EMBL/GenBank/DDBJ whole genome shotgun (WGS) entry which is preliminary data.</text>
</comment>
<dbReference type="PANTHER" id="PTHR21568:SF0">
    <property type="entry name" value="TRNA PSEUDOURIDINE SYNTHASE PUS10"/>
    <property type="match status" value="1"/>
</dbReference>
<evidence type="ECO:0000313" key="12">
    <source>
        <dbReference type="Proteomes" id="UP001172457"/>
    </source>
</evidence>
<evidence type="ECO:0000256" key="2">
    <source>
        <dbReference type="ARBA" id="ARBA00012787"/>
    </source>
</evidence>
<name>A0AA38SZM2_9ASTR</name>
<comment type="similarity">
    <text evidence="1">Belongs to the pseudouridine synthase Pus10 family.</text>
</comment>
<evidence type="ECO:0000256" key="1">
    <source>
        <dbReference type="ARBA" id="ARBA00009652"/>
    </source>
</evidence>
<evidence type="ECO:0000256" key="4">
    <source>
        <dbReference type="ARBA" id="ARBA00023235"/>
    </source>
</evidence>
<evidence type="ECO:0000256" key="6">
    <source>
        <dbReference type="ARBA" id="ARBA00079393"/>
    </source>
</evidence>
<evidence type="ECO:0000259" key="10">
    <source>
        <dbReference type="Pfam" id="PF21238"/>
    </source>
</evidence>
<feature type="region of interest" description="Disordered" evidence="8">
    <location>
        <begin position="1"/>
        <end position="20"/>
    </location>
</feature>
<dbReference type="GO" id="GO:0031119">
    <property type="term" value="P:tRNA pseudouridine synthesis"/>
    <property type="evidence" value="ECO:0007669"/>
    <property type="project" value="TreeGrafter"/>
</dbReference>
<dbReference type="AlphaFoldDB" id="A0AA38SZM2"/>
<keyword evidence="12" id="KW-1185">Reference proteome</keyword>
<evidence type="ECO:0000259" key="9">
    <source>
        <dbReference type="Pfam" id="PF21237"/>
    </source>
</evidence>
<dbReference type="Pfam" id="PF21238">
    <property type="entry name" value="Pus10_C"/>
    <property type="match status" value="1"/>
</dbReference>
<evidence type="ECO:0000256" key="7">
    <source>
        <dbReference type="ARBA" id="ARBA00083669"/>
    </source>
</evidence>
<evidence type="ECO:0000256" key="3">
    <source>
        <dbReference type="ARBA" id="ARBA00022694"/>
    </source>
</evidence>
<accession>A0AA38SZM2</accession>
<dbReference type="Proteomes" id="UP001172457">
    <property type="component" value="Chromosome 7"/>
</dbReference>
<dbReference type="InterPro" id="IPR048741">
    <property type="entry name" value="Pus10-like_C"/>
</dbReference>
<dbReference type="GO" id="GO:0160148">
    <property type="term" value="F:tRNA pseudouridine(55) synthase activity"/>
    <property type="evidence" value="ECO:0007669"/>
    <property type="project" value="UniProtKB-EC"/>
</dbReference>
<keyword evidence="3" id="KW-0819">tRNA processing</keyword>
<evidence type="ECO:0000256" key="8">
    <source>
        <dbReference type="SAM" id="MobiDB-lite"/>
    </source>
</evidence>
<dbReference type="Gene3D" id="3.30.70.3190">
    <property type="match status" value="1"/>
</dbReference>
<dbReference type="GO" id="GO:0003723">
    <property type="term" value="F:RNA binding"/>
    <property type="evidence" value="ECO:0007669"/>
    <property type="project" value="InterPro"/>
</dbReference>
<evidence type="ECO:0000256" key="5">
    <source>
        <dbReference type="ARBA" id="ARBA00075270"/>
    </source>
</evidence>
<evidence type="ECO:0000313" key="11">
    <source>
        <dbReference type="EMBL" id="KAJ9542097.1"/>
    </source>
</evidence>
<gene>
    <name evidence="11" type="ORF">OSB04_028603</name>
</gene>
<dbReference type="SUPFAM" id="SSF55120">
    <property type="entry name" value="Pseudouridine synthase"/>
    <property type="match status" value="1"/>
</dbReference>
<protein>
    <recommendedName>
        <fullName evidence="2">tRNA pseudouridine(55) synthase</fullName>
        <ecNumber evidence="2">5.4.99.25</ecNumber>
    </recommendedName>
    <alternativeName>
        <fullName evidence="7">tRNA pseudouridine 55 synthase</fullName>
    </alternativeName>
    <alternativeName>
        <fullName evidence="5">tRNA pseudouridylate synthase</fullName>
    </alternativeName>
    <alternativeName>
        <fullName evidence="6">tRNA-uridine isomerase</fullName>
    </alternativeName>
</protein>